<dbReference type="PRINTS" id="PR01217">
    <property type="entry name" value="PRICHEXTENSN"/>
</dbReference>
<evidence type="ECO:0000313" key="4">
    <source>
        <dbReference type="Proteomes" id="UP000285060"/>
    </source>
</evidence>
<feature type="compositionally biased region" description="Low complexity" evidence="1">
    <location>
        <begin position="383"/>
        <end position="438"/>
    </location>
</feature>
<dbReference type="AlphaFoldDB" id="A0A418ATI4"/>
<feature type="chain" id="PRO_5019527888" description="VWFD domain-containing protein" evidence="2">
    <location>
        <begin position="21"/>
        <end position="438"/>
    </location>
</feature>
<feature type="compositionally biased region" description="Low complexity" evidence="1">
    <location>
        <begin position="349"/>
        <end position="360"/>
    </location>
</feature>
<evidence type="ECO:0000256" key="2">
    <source>
        <dbReference type="SAM" id="SignalP"/>
    </source>
</evidence>
<accession>A0A418ATI4</accession>
<feature type="region of interest" description="Disordered" evidence="1">
    <location>
        <begin position="274"/>
        <end position="438"/>
    </location>
</feature>
<keyword evidence="4" id="KW-1185">Reference proteome</keyword>
<dbReference type="Proteomes" id="UP000285060">
    <property type="component" value="Unassembled WGS sequence"/>
</dbReference>
<feature type="compositionally biased region" description="Low complexity" evidence="1">
    <location>
        <begin position="274"/>
        <end position="295"/>
    </location>
</feature>
<keyword evidence="2" id="KW-0732">Signal</keyword>
<feature type="non-terminal residue" evidence="3">
    <location>
        <position position="438"/>
    </location>
</feature>
<dbReference type="EMBL" id="QUSY01000552">
    <property type="protein sequence ID" value="RHY28646.1"/>
    <property type="molecule type" value="Genomic_DNA"/>
</dbReference>
<proteinExistence type="predicted"/>
<protein>
    <recommendedName>
        <fullName evidence="5">VWFD domain-containing protein</fullName>
    </recommendedName>
</protein>
<evidence type="ECO:0008006" key="5">
    <source>
        <dbReference type="Google" id="ProtNLM"/>
    </source>
</evidence>
<sequence>MKAVTTLLVAALAVAEAADATRWTSKGSSEDYISKLNDDTDEFVTSLAQWISDSTDVNFSIDSSFTLHTEGAEWSESCGDLSVQSAFKVLQSFIEHPDDANKDIKQVSPLQWRPSDDCVDKREYLFLDGGAHAEFKVLCGHTVLVEAIAGGGGFYVPLSRGKDKYSGGALASVDIEHHQVQVAGSIHSGKHLHGGLYEDKVENAFKVLAELKDTTQACTNNGTLRIEGVAGGGWTQKYLKHGQVVTSVVGYAESFSISPENAVEIEDLPATTLPAPTPAVTVPTVVPTPSPTAGEPDFDDDTPEPTNAYPDTSAPTTTEAAASTVTPVIEAATPYPTSDNMTTPPAPTPAVTVPTGASTPEPTTGEPDVDETSAPTTTSVADTPEPTTEAPTTEAPTTEAPTTEAPTTETPTIDSTSTEAPTEAPSTEAPTTEAPTTE</sequence>
<comment type="caution">
    <text evidence="3">The sequence shown here is derived from an EMBL/GenBank/DDBJ whole genome shotgun (WGS) entry which is preliminary data.</text>
</comment>
<evidence type="ECO:0000256" key="1">
    <source>
        <dbReference type="SAM" id="MobiDB-lite"/>
    </source>
</evidence>
<name>A0A418ATI4_9STRA</name>
<organism evidence="3 4">
    <name type="scientific">Aphanomyces invadans</name>
    <dbReference type="NCBI Taxonomy" id="157072"/>
    <lineage>
        <taxon>Eukaryota</taxon>
        <taxon>Sar</taxon>
        <taxon>Stramenopiles</taxon>
        <taxon>Oomycota</taxon>
        <taxon>Saprolegniomycetes</taxon>
        <taxon>Saprolegniales</taxon>
        <taxon>Verrucalvaceae</taxon>
        <taxon>Aphanomyces</taxon>
    </lineage>
</organism>
<reference evidence="3 4" key="1">
    <citation type="submission" date="2018-08" db="EMBL/GenBank/DDBJ databases">
        <title>Aphanomyces genome sequencing and annotation.</title>
        <authorList>
            <person name="Minardi D."/>
            <person name="Oidtmann B."/>
            <person name="Van Der Giezen M."/>
            <person name="Studholme D.J."/>
        </authorList>
    </citation>
    <scope>NUCLEOTIDE SEQUENCE [LARGE SCALE GENOMIC DNA]</scope>
    <source>
        <strain evidence="3 4">NJM0002</strain>
    </source>
</reference>
<gene>
    <name evidence="3" type="ORF">DYB32_005813</name>
</gene>
<feature type="signal peptide" evidence="2">
    <location>
        <begin position="1"/>
        <end position="20"/>
    </location>
</feature>
<feature type="compositionally biased region" description="Low complexity" evidence="1">
    <location>
        <begin position="312"/>
        <end position="328"/>
    </location>
</feature>
<evidence type="ECO:0000313" key="3">
    <source>
        <dbReference type="EMBL" id="RHY28646.1"/>
    </source>
</evidence>